<dbReference type="PANTHER" id="PTHR16320">
    <property type="entry name" value="SPHINGOMYELINASE FAMILY MEMBER"/>
    <property type="match status" value="1"/>
</dbReference>
<accession>A0ABT0BQ67</accession>
<evidence type="ECO:0000259" key="1">
    <source>
        <dbReference type="Pfam" id="PF03372"/>
    </source>
</evidence>
<feature type="domain" description="Endonuclease/exonuclease/phosphatase" evidence="1">
    <location>
        <begin position="61"/>
        <end position="270"/>
    </location>
</feature>
<evidence type="ECO:0000313" key="2">
    <source>
        <dbReference type="EMBL" id="MCJ2187181.1"/>
    </source>
</evidence>
<dbReference type="RefSeq" id="WP_243920562.1">
    <property type="nucleotide sequence ID" value="NZ_JALHLG010000011.1"/>
</dbReference>
<dbReference type="PANTHER" id="PTHR16320:SF1">
    <property type="entry name" value="SPHINGOMYELINASE DDB_G0288017"/>
    <property type="match status" value="1"/>
</dbReference>
<dbReference type="GO" id="GO:0004519">
    <property type="term" value="F:endonuclease activity"/>
    <property type="evidence" value="ECO:0007669"/>
    <property type="project" value="UniProtKB-KW"/>
</dbReference>
<gene>
    <name evidence="2" type="ORF">MTR66_10205</name>
</gene>
<dbReference type="Proteomes" id="UP001202281">
    <property type="component" value="Unassembled WGS sequence"/>
</dbReference>
<protein>
    <submittedName>
        <fullName evidence="2">Endonuclease/exonuclease/phosphatase family protein</fullName>
    </submittedName>
</protein>
<proteinExistence type="predicted"/>
<organism evidence="2 3">
    <name type="scientific">Novosphingobium beihaiensis</name>
    <dbReference type="NCBI Taxonomy" id="2930389"/>
    <lineage>
        <taxon>Bacteria</taxon>
        <taxon>Pseudomonadati</taxon>
        <taxon>Pseudomonadota</taxon>
        <taxon>Alphaproteobacteria</taxon>
        <taxon>Sphingomonadales</taxon>
        <taxon>Sphingomonadaceae</taxon>
        <taxon>Novosphingobium</taxon>
    </lineage>
</organism>
<name>A0ABT0BQ67_9SPHN</name>
<dbReference type="InterPro" id="IPR005135">
    <property type="entry name" value="Endo/exonuclease/phosphatase"/>
</dbReference>
<keyword evidence="2" id="KW-0540">Nuclease</keyword>
<dbReference type="InterPro" id="IPR038772">
    <property type="entry name" value="Sph/SMPD2-like"/>
</dbReference>
<comment type="caution">
    <text evidence="2">The sequence shown here is derived from an EMBL/GenBank/DDBJ whole genome shotgun (WGS) entry which is preliminary data.</text>
</comment>
<reference evidence="2 3" key="1">
    <citation type="submission" date="2022-04" db="EMBL/GenBank/DDBJ databases">
        <title>Identification of a novel bacterium isolated from mangrove sediments.</title>
        <authorList>
            <person name="Pan X."/>
        </authorList>
    </citation>
    <scope>NUCLEOTIDE SEQUENCE [LARGE SCALE GENOMIC DNA]</scope>
    <source>
        <strain evidence="2 3">B2638</strain>
    </source>
</reference>
<dbReference type="EMBL" id="JALHLG010000011">
    <property type="protein sequence ID" value="MCJ2187181.1"/>
    <property type="molecule type" value="Genomic_DNA"/>
</dbReference>
<evidence type="ECO:0000313" key="3">
    <source>
        <dbReference type="Proteomes" id="UP001202281"/>
    </source>
</evidence>
<dbReference type="InterPro" id="IPR036691">
    <property type="entry name" value="Endo/exonu/phosph_ase_sf"/>
</dbReference>
<keyword evidence="3" id="KW-1185">Reference proteome</keyword>
<keyword evidence="2" id="KW-0378">Hydrolase</keyword>
<dbReference type="Pfam" id="PF03372">
    <property type="entry name" value="Exo_endo_phos"/>
    <property type="match status" value="1"/>
</dbReference>
<dbReference type="Gene3D" id="3.60.10.10">
    <property type="entry name" value="Endonuclease/exonuclease/phosphatase"/>
    <property type="match status" value="1"/>
</dbReference>
<keyword evidence="2" id="KW-0255">Endonuclease</keyword>
<dbReference type="SUPFAM" id="SSF56219">
    <property type="entry name" value="DNase I-like"/>
    <property type="match status" value="1"/>
</dbReference>
<sequence>MIRQRFIRLRFTQLRYLIGAVALVGGASFADPLPAPDIALMHAADPNETPAACRVGDLSVMTYNVAGLPWPLAKKPAQALHAIGERLALMRARGCAPAVAVLQEAFSRNAKAIAARAGYPYVVEGPYLRTGTAPKGVKRNWMLGETAGTPVDSGLMVLSELPVLDVKRAAFPEGACAGLDCLAAKGVVLVTVQLGNGRKVMVADTHFNSKGASRAPASETFAAYRRQTEFLASFIAANRQPGVPVVIAGDFNRGQRPNRTAALDAAIGRLGGEPEADALRRWLTKDAAAPLARSADAETIVHRARDMQFTLDGTGDGAGPTLVPAGADIPFGTEPGGAMLSDHIGYTIRYRYSAS</sequence>